<feature type="transmembrane region" description="Helical" evidence="2">
    <location>
        <begin position="147"/>
        <end position="168"/>
    </location>
</feature>
<feature type="region of interest" description="Disordered" evidence="1">
    <location>
        <begin position="1"/>
        <end position="66"/>
    </location>
</feature>
<proteinExistence type="predicted"/>
<evidence type="ECO:0000256" key="1">
    <source>
        <dbReference type="SAM" id="MobiDB-lite"/>
    </source>
</evidence>
<dbReference type="Gene3D" id="3.40.50.1820">
    <property type="entry name" value="alpha/beta hydrolase"/>
    <property type="match status" value="1"/>
</dbReference>
<feature type="compositionally biased region" description="Polar residues" evidence="1">
    <location>
        <begin position="15"/>
        <end position="36"/>
    </location>
</feature>
<keyword evidence="2" id="KW-1133">Transmembrane helix</keyword>
<protein>
    <submittedName>
        <fullName evidence="3">Uncharacterized protein</fullName>
    </submittedName>
</protein>
<keyword evidence="4" id="KW-1185">Reference proteome</keyword>
<accession>A0A9K3GKJ8</accession>
<feature type="compositionally biased region" description="Basic and acidic residues" evidence="1">
    <location>
        <begin position="40"/>
        <end position="66"/>
    </location>
</feature>
<dbReference type="EMBL" id="BDIP01002445">
    <property type="protein sequence ID" value="GIQ86307.1"/>
    <property type="molecule type" value="Genomic_DNA"/>
</dbReference>
<feature type="transmembrane region" description="Helical" evidence="2">
    <location>
        <begin position="75"/>
        <end position="92"/>
    </location>
</feature>
<evidence type="ECO:0000313" key="3">
    <source>
        <dbReference type="EMBL" id="GIQ86307.1"/>
    </source>
</evidence>
<dbReference type="Proteomes" id="UP000265618">
    <property type="component" value="Unassembled WGS sequence"/>
</dbReference>
<dbReference type="InterPro" id="IPR029058">
    <property type="entry name" value="AB_hydrolase_fold"/>
</dbReference>
<gene>
    <name evidence="3" type="ORF">KIPB_008135</name>
</gene>
<dbReference type="SUPFAM" id="SSF53474">
    <property type="entry name" value="alpha/beta-Hydrolases"/>
    <property type="match status" value="1"/>
</dbReference>
<name>A0A9K3GKJ8_9EUKA</name>
<keyword evidence="2" id="KW-0812">Transmembrane</keyword>
<organism evidence="3 4">
    <name type="scientific">Kipferlia bialata</name>
    <dbReference type="NCBI Taxonomy" id="797122"/>
    <lineage>
        <taxon>Eukaryota</taxon>
        <taxon>Metamonada</taxon>
        <taxon>Carpediemonas-like organisms</taxon>
        <taxon>Kipferlia</taxon>
    </lineage>
</organism>
<comment type="caution">
    <text evidence="3">The sequence shown here is derived from an EMBL/GenBank/DDBJ whole genome shotgun (WGS) entry which is preliminary data.</text>
</comment>
<dbReference type="AlphaFoldDB" id="A0A9K3GKJ8"/>
<reference evidence="3 4" key="1">
    <citation type="journal article" date="2018" name="PLoS ONE">
        <title>The draft genome of Kipferlia bialata reveals reductive genome evolution in fornicate parasites.</title>
        <authorList>
            <person name="Tanifuji G."/>
            <person name="Takabayashi S."/>
            <person name="Kume K."/>
            <person name="Takagi M."/>
            <person name="Nakayama T."/>
            <person name="Kamikawa R."/>
            <person name="Inagaki Y."/>
            <person name="Hashimoto T."/>
        </authorList>
    </citation>
    <scope>NUCLEOTIDE SEQUENCE [LARGE SCALE GENOMIC DNA]</scope>
    <source>
        <strain evidence="3">NY0173</strain>
    </source>
</reference>
<evidence type="ECO:0000256" key="2">
    <source>
        <dbReference type="SAM" id="Phobius"/>
    </source>
</evidence>
<feature type="transmembrane region" description="Helical" evidence="2">
    <location>
        <begin position="112"/>
        <end position="135"/>
    </location>
</feature>
<keyword evidence="2" id="KW-0472">Membrane</keyword>
<evidence type="ECO:0000313" key="4">
    <source>
        <dbReference type="Proteomes" id="UP000265618"/>
    </source>
</evidence>
<sequence>MGKDSPYVSFDTVYNGGSSRSNLPPASPRLSSSQGAGSPRMDETHPLLGPRRDSYGEGEREDKSRKLHDPSLGRALLYIIMFMLPMGFSLTFPMLLCGMEEMVVWLRKTPTYVLFSTVWIVGAIAMMSTCCGVSMYCRRTRHRCHTVFFISLLAASILLGLTLSLMVYHPGVSVIQEDPWASHITSELGWSSTVLPNLLLSEASEQVDGVYDVLQYSYSSDSMHSSYTIPDTDTDTIPIVAEGGDNAAGSNHVASSLTADCSALLDNPALEISRSKVYGHTADAVPLGATVFMPQMVPKAAGAQAEGDEGIQATGEGTLPLVVILPDDSVVTYDGTSDVTYLGRHLASRGYAAVLADTSYADAGRDGTWSQHSENARGDVECRGVIAMAHIRQIHQWASSGTGPDWAQSVSLSLDDVAVIGLGRGGGGAAHAMTLDIEGGHVTAGTDGADAHPRVSVVLGGDSGARGAAESAALDPYVVSDKDKGRDAILPGRGSTPTGDTAIDGSMLVINGGHDARYLSAVSEVEMIRPISQYGFNAARTQSIPDSAHRDLTASIWLQMGHHQGFNFPASYNTYGTLHAISRDIPPAVYAAYMLNDIVNPVLSLEHQTAMTKMYVTAFLDAVLRDSNECYSAMLDPRVFYNQVWYTDAVTANTLPGLSEEGLGVYRAVARESLSIVQFNGLDPCSYDTSATVDGAGTVGPRTLRTKTTTTNDNVYTFSPESSTDGLVLHLTQPISTMYQNRFGKEMNIATRKTALAVDVVFPRASTLIVTLFNGNLMLGDPKIVLAVGGSSDTAIFRAPLDVVFEYNQLEQYDPVLRTIWIPLTANDSIGQCNKIKIDAGSGTMISSMMLFDTVVD</sequence>